<accession>A0AAD9ZUI1</accession>
<dbReference type="EMBL" id="JANJYJ010000008">
    <property type="protein sequence ID" value="KAK3193301.1"/>
    <property type="molecule type" value="Genomic_DNA"/>
</dbReference>
<evidence type="ECO:0000256" key="1">
    <source>
        <dbReference type="SAM" id="MobiDB-lite"/>
    </source>
</evidence>
<proteinExistence type="predicted"/>
<protein>
    <submittedName>
        <fullName evidence="2">Uncharacterized protein</fullName>
    </submittedName>
</protein>
<organism evidence="2 3">
    <name type="scientific">Dipteronia sinensis</name>
    <dbReference type="NCBI Taxonomy" id="43782"/>
    <lineage>
        <taxon>Eukaryota</taxon>
        <taxon>Viridiplantae</taxon>
        <taxon>Streptophyta</taxon>
        <taxon>Embryophyta</taxon>
        <taxon>Tracheophyta</taxon>
        <taxon>Spermatophyta</taxon>
        <taxon>Magnoliopsida</taxon>
        <taxon>eudicotyledons</taxon>
        <taxon>Gunneridae</taxon>
        <taxon>Pentapetalae</taxon>
        <taxon>rosids</taxon>
        <taxon>malvids</taxon>
        <taxon>Sapindales</taxon>
        <taxon>Sapindaceae</taxon>
        <taxon>Hippocastanoideae</taxon>
        <taxon>Acereae</taxon>
        <taxon>Dipteronia</taxon>
    </lineage>
</organism>
<evidence type="ECO:0000313" key="3">
    <source>
        <dbReference type="Proteomes" id="UP001281410"/>
    </source>
</evidence>
<dbReference type="Proteomes" id="UP001281410">
    <property type="component" value="Unassembled WGS sequence"/>
</dbReference>
<name>A0AAD9ZUI1_9ROSI</name>
<reference evidence="2" key="1">
    <citation type="journal article" date="2023" name="Plant J.">
        <title>Genome sequences and population genomics provide insights into the demographic history, inbreeding, and mutation load of two 'living fossil' tree species of Dipteronia.</title>
        <authorList>
            <person name="Feng Y."/>
            <person name="Comes H.P."/>
            <person name="Chen J."/>
            <person name="Zhu S."/>
            <person name="Lu R."/>
            <person name="Zhang X."/>
            <person name="Li P."/>
            <person name="Qiu J."/>
            <person name="Olsen K.M."/>
            <person name="Qiu Y."/>
        </authorList>
    </citation>
    <scope>NUCLEOTIDE SEQUENCE</scope>
    <source>
        <strain evidence="2">NBL</strain>
    </source>
</reference>
<gene>
    <name evidence="2" type="ORF">Dsin_024611</name>
</gene>
<comment type="caution">
    <text evidence="2">The sequence shown here is derived from an EMBL/GenBank/DDBJ whole genome shotgun (WGS) entry which is preliminary data.</text>
</comment>
<evidence type="ECO:0000313" key="2">
    <source>
        <dbReference type="EMBL" id="KAK3193301.1"/>
    </source>
</evidence>
<sequence length="156" mass="17629">MLPEAIILYGFRTRPRKTLEKQVDKNVVDDLLEKSCVVPHSTMDKKIGNALFDLFENVTNKVNVPNNKSKHVNGTEKNNELLIKSHETHPTGSKAFLEVNANTVEYHGHGRDSNRSYGCDNGHGYGRNPKQGHGNSRNPGRDRERSFKRGRGYSIE</sequence>
<dbReference type="AlphaFoldDB" id="A0AAD9ZUI1"/>
<feature type="region of interest" description="Disordered" evidence="1">
    <location>
        <begin position="106"/>
        <end position="156"/>
    </location>
</feature>
<keyword evidence="3" id="KW-1185">Reference proteome</keyword>